<protein>
    <submittedName>
        <fullName evidence="1">ATP-dependent helicase</fullName>
    </submittedName>
</protein>
<dbReference type="Proteomes" id="UP000241771">
    <property type="component" value="Unassembled WGS sequence"/>
</dbReference>
<name>A0A2T3NVR0_9GAMM</name>
<dbReference type="Gene3D" id="3.40.50.300">
    <property type="entry name" value="P-loop containing nucleotide triphosphate hydrolases"/>
    <property type="match status" value="1"/>
</dbReference>
<reference evidence="1 2" key="1">
    <citation type="submission" date="2018-01" db="EMBL/GenBank/DDBJ databases">
        <title>Whole genome sequencing of Histamine producing bacteria.</title>
        <authorList>
            <person name="Butler K."/>
        </authorList>
    </citation>
    <scope>NUCLEOTIDE SEQUENCE [LARGE SCALE GENOMIC DNA]</scope>
    <source>
        <strain evidence="1 2">DSM 100436</strain>
    </source>
</reference>
<proteinExistence type="predicted"/>
<keyword evidence="1" id="KW-0378">Hydrolase</keyword>
<sequence length="406" mass="45712">MSPVYFKGNDITSNQVAKLSVPLHLMQRIYGGGKDDLESTLPIDWEKPSKTINHRSAKRVVSLINSIRKESDGKKQDPKEDAVQGNVRLFIVNSSGADKSEVEDKIREKMASITGDSLWSEPSQSKVLTLEHAMAASRGGFDKFYVPLAKIDYLRDSLLNGTNISLRFLCSQFLPFIHAIRARNDFLIANLIKKNSHIISFNNFRFREEPIATLKETDHAVALVSKLIVDNDPTIWSVLRLVNEHNLLHIPETLQALFVNGDKGSEAEEIQISDTLSAWDLALKAPLSHLNSYDLYINEQLGFATHQGVKGLEFERVLAIMDDDEANGFLFKYEKLFGAEALSDKDLKNVAEGRDNVISRTRRLFYVICSRAEKSLAVVAYTKAPEAVKRKSLESGWFRESEIEVL</sequence>
<dbReference type="GO" id="GO:0004386">
    <property type="term" value="F:helicase activity"/>
    <property type="evidence" value="ECO:0007669"/>
    <property type="project" value="UniProtKB-KW"/>
</dbReference>
<keyword evidence="1" id="KW-0547">Nucleotide-binding</keyword>
<dbReference type="SUPFAM" id="SSF52540">
    <property type="entry name" value="P-loop containing nucleoside triphosphate hydrolases"/>
    <property type="match status" value="1"/>
</dbReference>
<gene>
    <name evidence="1" type="ORF">C9I98_09870</name>
</gene>
<keyword evidence="1" id="KW-0347">Helicase</keyword>
<organism evidence="1 2">
    <name type="scientific">Photobacterium sanctipauli</name>
    <dbReference type="NCBI Taxonomy" id="1342794"/>
    <lineage>
        <taxon>Bacteria</taxon>
        <taxon>Pseudomonadati</taxon>
        <taxon>Pseudomonadota</taxon>
        <taxon>Gammaproteobacteria</taxon>
        <taxon>Vibrionales</taxon>
        <taxon>Vibrionaceae</taxon>
        <taxon>Photobacterium</taxon>
    </lineage>
</organism>
<comment type="caution">
    <text evidence="1">The sequence shown here is derived from an EMBL/GenBank/DDBJ whole genome shotgun (WGS) entry which is preliminary data.</text>
</comment>
<accession>A0A2T3NVR0</accession>
<dbReference type="InterPro" id="IPR027417">
    <property type="entry name" value="P-loop_NTPase"/>
</dbReference>
<keyword evidence="1" id="KW-0067">ATP-binding</keyword>
<dbReference type="OrthoDB" id="384988at2"/>
<keyword evidence="2" id="KW-1185">Reference proteome</keyword>
<evidence type="ECO:0000313" key="2">
    <source>
        <dbReference type="Proteomes" id="UP000241771"/>
    </source>
</evidence>
<dbReference type="AlphaFoldDB" id="A0A2T3NVR0"/>
<dbReference type="RefSeq" id="WP_051901964.1">
    <property type="nucleotide sequence ID" value="NZ_JGVO01000147.1"/>
</dbReference>
<dbReference type="EMBL" id="PYMA01000004">
    <property type="protein sequence ID" value="PSW20346.1"/>
    <property type="molecule type" value="Genomic_DNA"/>
</dbReference>
<evidence type="ECO:0000313" key="1">
    <source>
        <dbReference type="EMBL" id="PSW20346.1"/>
    </source>
</evidence>